<sequence length="487" mass="51916">MSSAPQPASDPTARQTSAGGERDLVTRLGEWVMSVLRTEPGWDSMLVEFKPQGGRVHLRVIENRAGTVIPGAAGPIKEDSPVLEVLSELQRACYVPGRGSWFSMSLTLAARDWPEPTLHTSASYHVHDEPHTYAQEGPYTAQDVLTQLSAFPRTQERTPLWAVELAQGAGVELPFAEPESDDAHGDVHPRLRAAAEAWSREPGDRALAGVLREALAGIVLLDVSGSELVPGEDGQPVGPKSDIRVQTVTQADGKRCLAVYTSTDEARQMFASSNRNPHMGEPVLLRQRASAMLAMVAQDEQYDEIVVDPSSGHATRISREQIEWVTRSPHNEPLKQALLDDNMANLLGALFNPQGHLMLGTRDQGDDALPVMLQPEQEGAAPDTLLVFTSAAEVAALDPALTVRSAPSRQILQFALDAGAAAICLNAVAPVATLPTEQLREMLELIAQREQATAADQRGEAGPGPGAAAANDAAGQAAAPNQGDAAN</sequence>
<dbReference type="KEGG" id="krh:KRH_05490"/>
<dbReference type="Pfam" id="PF07179">
    <property type="entry name" value="SseB"/>
    <property type="match status" value="1"/>
</dbReference>
<dbReference type="HOGENOM" id="CLU_616603_0_0_11"/>
<feature type="region of interest" description="Disordered" evidence="1">
    <location>
        <begin position="450"/>
        <end position="487"/>
    </location>
</feature>
<evidence type="ECO:0000259" key="2">
    <source>
        <dbReference type="Pfam" id="PF07179"/>
    </source>
</evidence>
<dbReference type="RefSeq" id="WP_012397622.1">
    <property type="nucleotide sequence ID" value="NC_010617.1"/>
</dbReference>
<reference evidence="3 4" key="1">
    <citation type="journal article" date="2008" name="J. Bacteriol.">
        <title>Complete genome sequence of the soil actinomycete Kocuria rhizophila.</title>
        <authorList>
            <person name="Takarada H."/>
            <person name="Sekine M."/>
            <person name="Kosugi H."/>
            <person name="Matsuo Y."/>
            <person name="Fujisawa T."/>
            <person name="Omata S."/>
            <person name="Kishi E."/>
            <person name="Shimizu A."/>
            <person name="Tsukatani N."/>
            <person name="Tanikawa S."/>
            <person name="Fujita N."/>
            <person name="Harayama S."/>
        </authorList>
    </citation>
    <scope>NUCLEOTIDE SEQUENCE [LARGE SCALE GENOMIC DNA]</scope>
    <source>
        <strain evidence="4">ATCC 9341 / DSM 348 / NBRC 103217 / DC2201</strain>
    </source>
</reference>
<dbReference type="STRING" id="378753.KRH_05490"/>
<name>B2GI41_KOCRD</name>
<feature type="compositionally biased region" description="Low complexity" evidence="1">
    <location>
        <begin position="466"/>
        <end position="487"/>
    </location>
</feature>
<evidence type="ECO:0000313" key="4">
    <source>
        <dbReference type="Proteomes" id="UP000008838"/>
    </source>
</evidence>
<gene>
    <name evidence="3" type="ordered locus">KRH_05490</name>
</gene>
<feature type="domain" description="SseB protein N-terminal" evidence="2">
    <location>
        <begin position="191"/>
        <end position="324"/>
    </location>
</feature>
<dbReference type="Proteomes" id="UP000008838">
    <property type="component" value="Chromosome"/>
</dbReference>
<dbReference type="InterPro" id="IPR009839">
    <property type="entry name" value="SseB_N"/>
</dbReference>
<evidence type="ECO:0000313" key="3">
    <source>
        <dbReference type="EMBL" id="BAG28896.1"/>
    </source>
</evidence>
<dbReference type="AlphaFoldDB" id="B2GI41"/>
<dbReference type="eggNOG" id="ENOG5033RPM">
    <property type="taxonomic scope" value="Bacteria"/>
</dbReference>
<evidence type="ECO:0000256" key="1">
    <source>
        <dbReference type="SAM" id="MobiDB-lite"/>
    </source>
</evidence>
<dbReference type="OrthoDB" id="6957847at2"/>
<feature type="region of interest" description="Disordered" evidence="1">
    <location>
        <begin position="1"/>
        <end position="21"/>
    </location>
</feature>
<proteinExistence type="predicted"/>
<organism evidence="3 4">
    <name type="scientific">Kocuria rhizophila (strain ATCC 9341 / DSM 348 / NBRC 103217 / DC2201)</name>
    <dbReference type="NCBI Taxonomy" id="378753"/>
    <lineage>
        <taxon>Bacteria</taxon>
        <taxon>Bacillati</taxon>
        <taxon>Actinomycetota</taxon>
        <taxon>Actinomycetes</taxon>
        <taxon>Micrococcales</taxon>
        <taxon>Micrococcaceae</taxon>
        <taxon>Kocuria</taxon>
    </lineage>
</organism>
<keyword evidence="4" id="KW-1185">Reference proteome</keyword>
<dbReference type="EMBL" id="AP009152">
    <property type="protein sequence ID" value="BAG28896.1"/>
    <property type="molecule type" value="Genomic_DNA"/>
</dbReference>
<accession>B2GI41</accession>
<protein>
    <recommendedName>
        <fullName evidence="2">SseB protein N-terminal domain-containing protein</fullName>
    </recommendedName>
</protein>